<dbReference type="EMBL" id="BTGD01000025">
    <property type="protein sequence ID" value="GMM59142.1"/>
    <property type="molecule type" value="Genomic_DNA"/>
</dbReference>
<dbReference type="PANTHER" id="PTHR28079:SF1">
    <property type="entry name" value="RNA POLYMERASE I-SPECIFIC TRANSCRIPTION INITIATION FACTOR RRN5"/>
    <property type="match status" value="1"/>
</dbReference>
<dbReference type="PANTHER" id="PTHR28079">
    <property type="entry name" value="RNA POLYMERASE I-SPECIFIC TRANSCRIPTION INITIATION FACTOR RRN5"/>
    <property type="match status" value="1"/>
</dbReference>
<evidence type="ECO:0000313" key="3">
    <source>
        <dbReference type="Proteomes" id="UP001377567"/>
    </source>
</evidence>
<gene>
    <name evidence="2" type="ORF">DAKH74_057590</name>
</gene>
<dbReference type="GO" id="GO:0042790">
    <property type="term" value="P:nucleolar large rRNA transcription by RNA polymerase I"/>
    <property type="evidence" value="ECO:0007669"/>
    <property type="project" value="InterPro"/>
</dbReference>
<dbReference type="GO" id="GO:0001181">
    <property type="term" value="F:RNA polymerase I general transcription initiation factor activity"/>
    <property type="evidence" value="ECO:0007669"/>
    <property type="project" value="TreeGrafter"/>
</dbReference>
<feature type="compositionally biased region" description="Acidic residues" evidence="1">
    <location>
        <begin position="304"/>
        <end position="320"/>
    </location>
</feature>
<protein>
    <submittedName>
        <fullName evidence="2">Rrn5 protein</fullName>
    </submittedName>
</protein>
<dbReference type="Proteomes" id="UP001377567">
    <property type="component" value="Unassembled WGS sequence"/>
</dbReference>
<dbReference type="AlphaFoldDB" id="A0AAV5S906"/>
<evidence type="ECO:0000313" key="2">
    <source>
        <dbReference type="EMBL" id="GMM59142.1"/>
    </source>
</evidence>
<evidence type="ECO:0000256" key="1">
    <source>
        <dbReference type="SAM" id="MobiDB-lite"/>
    </source>
</evidence>
<feature type="compositionally biased region" description="Basic and acidic residues" evidence="1">
    <location>
        <begin position="445"/>
        <end position="468"/>
    </location>
</feature>
<feature type="compositionally biased region" description="Basic residues" evidence="1">
    <location>
        <begin position="284"/>
        <end position="300"/>
    </location>
</feature>
<feature type="region of interest" description="Disordered" evidence="1">
    <location>
        <begin position="436"/>
        <end position="468"/>
    </location>
</feature>
<keyword evidence="3" id="KW-1185">Reference proteome</keyword>
<reference evidence="2 3" key="1">
    <citation type="journal article" date="2023" name="Elife">
        <title>Identification of key yeast species and microbe-microbe interactions impacting larval growth of Drosophila in the wild.</title>
        <authorList>
            <person name="Mure A."/>
            <person name="Sugiura Y."/>
            <person name="Maeda R."/>
            <person name="Honda K."/>
            <person name="Sakurai N."/>
            <person name="Takahashi Y."/>
            <person name="Watada M."/>
            <person name="Katoh T."/>
            <person name="Gotoh A."/>
            <person name="Gotoh Y."/>
            <person name="Taniguchi I."/>
            <person name="Nakamura K."/>
            <person name="Hayashi T."/>
            <person name="Katayama T."/>
            <person name="Uemura T."/>
            <person name="Hattori Y."/>
        </authorList>
    </citation>
    <scope>NUCLEOTIDE SEQUENCE [LARGE SCALE GENOMIC DNA]</scope>
    <source>
        <strain evidence="2 3">KH-74</strain>
    </source>
</reference>
<sequence>MEEPDEGPVRISNRKRATIKRVTHDAVRRYYAMYNGELEEFFEVVSDDISELRTSVIHARSECQYIQRERSEGEGQSEGQGEGQSEDEDESKRDDDEEYEECGTLWEAAEKRAFFRLLSRYSIHRVAEWRHMIPSKSLAEICMYYNVLKRNTQLLRGRKSKGLLRVRDLPIAYEVDEPFVEMEEYMSAKPLNKYAAAQDVPEPEQKPGHSLLGLISLPRWQHRWKAMYSNAGLPDLYPMSRISAQVHPLAMQYLEQLIRARLRLLLWRTVLPVLPNRSIHRSRLLPKSRRTTKTRAKGKKRAEAEEDIDTDTEEDIDTDTEEDIDAPLDIRNGTSAGAEFTPAVISAEHVRRAVRTLQHDAAAAAWGVGGRRDPFAPATLAESVATTLRKFNVAYAPASGSVFRDRRIRAGIVPAVLGAVEAAAAAELQPLSLPQRATGAEDGADEWHETPARLARGQREDDACDAEDMRRSRQYSDAVFAYIMQER</sequence>
<accession>A0AAV5S906</accession>
<feature type="compositionally biased region" description="Acidic residues" evidence="1">
    <location>
        <begin position="84"/>
        <end position="100"/>
    </location>
</feature>
<dbReference type="InterPro" id="IPR039601">
    <property type="entry name" value="Rrn5"/>
</dbReference>
<dbReference type="GO" id="GO:0006361">
    <property type="term" value="P:transcription initiation at RNA polymerase I promoter"/>
    <property type="evidence" value="ECO:0007669"/>
    <property type="project" value="TreeGrafter"/>
</dbReference>
<comment type="caution">
    <text evidence="2">The sequence shown here is derived from an EMBL/GenBank/DDBJ whole genome shotgun (WGS) entry which is preliminary data.</text>
</comment>
<feature type="region of interest" description="Disordered" evidence="1">
    <location>
        <begin position="68"/>
        <end position="100"/>
    </location>
</feature>
<feature type="region of interest" description="Disordered" evidence="1">
    <location>
        <begin position="284"/>
        <end position="320"/>
    </location>
</feature>
<organism evidence="2 3">
    <name type="scientific">Maudiozyma humilis</name>
    <name type="common">Sour dough yeast</name>
    <name type="synonym">Kazachstania humilis</name>
    <dbReference type="NCBI Taxonomy" id="51915"/>
    <lineage>
        <taxon>Eukaryota</taxon>
        <taxon>Fungi</taxon>
        <taxon>Dikarya</taxon>
        <taxon>Ascomycota</taxon>
        <taxon>Saccharomycotina</taxon>
        <taxon>Saccharomycetes</taxon>
        <taxon>Saccharomycetales</taxon>
        <taxon>Saccharomycetaceae</taxon>
        <taxon>Maudiozyma</taxon>
    </lineage>
</organism>
<dbReference type="GO" id="GO:0000182">
    <property type="term" value="F:rDNA binding"/>
    <property type="evidence" value="ECO:0007669"/>
    <property type="project" value="TreeGrafter"/>
</dbReference>
<proteinExistence type="predicted"/>
<name>A0AAV5S906_MAUHU</name>
<dbReference type="GO" id="GO:0000500">
    <property type="term" value="C:RNA polymerase I upstream activating factor complex"/>
    <property type="evidence" value="ECO:0007669"/>
    <property type="project" value="InterPro"/>
</dbReference>